<dbReference type="EMBL" id="JAGIZQ010000004">
    <property type="protein sequence ID" value="KAH6631211.1"/>
    <property type="molecule type" value="Genomic_DNA"/>
</dbReference>
<protein>
    <submittedName>
        <fullName evidence="1">Uncharacterized protein</fullName>
    </submittedName>
</protein>
<name>A0ACB7P7T6_9PEZI</name>
<sequence length="255" mass="25046">MAPTRPTPGGSSANPIDLTAARPATATIAGSGTDTGTGIVSGPADGSIPGTAIITGMVNNPGPVPGISGISTLFNSAPPTALDLTIDRILNQGPAGITAPAAAGGVLSGRVTKTTPKKATPKKATPKKATPKKATPKKPTAAAPNSPTPTSAADTPNPPKRGKASGLPSCIPCRRSKARCDRVVACERCIKAGKECVSGEDAAAPGGSEGAGGGGGGAGGKAGKACERCRRMKAGCVRKETCVRCEKKGQECVMA</sequence>
<organism evidence="1 2">
    <name type="scientific">Chaetomium tenue</name>
    <dbReference type="NCBI Taxonomy" id="1854479"/>
    <lineage>
        <taxon>Eukaryota</taxon>
        <taxon>Fungi</taxon>
        <taxon>Dikarya</taxon>
        <taxon>Ascomycota</taxon>
        <taxon>Pezizomycotina</taxon>
        <taxon>Sordariomycetes</taxon>
        <taxon>Sordariomycetidae</taxon>
        <taxon>Sordariales</taxon>
        <taxon>Chaetomiaceae</taxon>
        <taxon>Chaetomium</taxon>
    </lineage>
</organism>
<evidence type="ECO:0000313" key="2">
    <source>
        <dbReference type="Proteomes" id="UP000724584"/>
    </source>
</evidence>
<keyword evidence="2" id="KW-1185">Reference proteome</keyword>
<evidence type="ECO:0000313" key="1">
    <source>
        <dbReference type="EMBL" id="KAH6631211.1"/>
    </source>
</evidence>
<reference evidence="1 2" key="1">
    <citation type="journal article" date="2021" name="Nat. Commun.">
        <title>Genetic determinants of endophytism in the Arabidopsis root mycobiome.</title>
        <authorList>
            <person name="Mesny F."/>
            <person name="Miyauchi S."/>
            <person name="Thiergart T."/>
            <person name="Pickel B."/>
            <person name="Atanasova L."/>
            <person name="Karlsson M."/>
            <person name="Huettel B."/>
            <person name="Barry K.W."/>
            <person name="Haridas S."/>
            <person name="Chen C."/>
            <person name="Bauer D."/>
            <person name="Andreopoulos W."/>
            <person name="Pangilinan J."/>
            <person name="LaButti K."/>
            <person name="Riley R."/>
            <person name="Lipzen A."/>
            <person name="Clum A."/>
            <person name="Drula E."/>
            <person name="Henrissat B."/>
            <person name="Kohler A."/>
            <person name="Grigoriev I.V."/>
            <person name="Martin F.M."/>
            <person name="Hacquard S."/>
        </authorList>
    </citation>
    <scope>NUCLEOTIDE SEQUENCE [LARGE SCALE GENOMIC DNA]</scope>
    <source>
        <strain evidence="1 2">MPI-SDFR-AT-0079</strain>
    </source>
</reference>
<proteinExistence type="predicted"/>
<gene>
    <name evidence="1" type="ORF">F5144DRAFT_602038</name>
</gene>
<dbReference type="Proteomes" id="UP000724584">
    <property type="component" value="Unassembled WGS sequence"/>
</dbReference>
<accession>A0ACB7P7T6</accession>
<comment type="caution">
    <text evidence="1">The sequence shown here is derived from an EMBL/GenBank/DDBJ whole genome shotgun (WGS) entry which is preliminary data.</text>
</comment>